<evidence type="ECO:0000313" key="2">
    <source>
        <dbReference type="Proteomes" id="UP000202888"/>
    </source>
</evidence>
<protein>
    <submittedName>
        <fullName evidence="1">Uncharacterized protein</fullName>
    </submittedName>
</protein>
<dbReference type="RefSeq" id="YP_009201149.1">
    <property type="nucleotide sequence ID" value="NC_028829.1"/>
</dbReference>
<dbReference type="EMBL" id="KP671755">
    <property type="protein sequence ID" value="AJT60887.1"/>
    <property type="molecule type" value="Genomic_DNA"/>
</dbReference>
<dbReference type="KEGG" id="vg:26628372"/>
<dbReference type="OrthoDB" id="12426at10239"/>
<sequence length="197" mass="22906">MHQMTVHVCDYCDFQSILQGEVAAHEKRCRQHDTFLKVKAIQQAQASKYLDTIRLRACSFKHLFEIIQDEEDMIIEAVHVLHYYGDARKTPRMMNVRWEYCLFSTQHKPFIEARMTHSAPVGEKTCSMWSENNEDIKRGLACNIRCHWEQQGSRKSFDLYRKYLGHIPGVNCGSGGGVGQCNSYLTLWKDDFPLIRG</sequence>
<proteinExistence type="predicted"/>
<keyword evidence="2" id="KW-1185">Reference proteome</keyword>
<dbReference type="GeneID" id="26628372"/>
<organism evidence="1 2">
    <name type="scientific">Vibrio phage ValKK3</name>
    <dbReference type="NCBI Taxonomy" id="1610855"/>
    <lineage>
        <taxon>Viruses</taxon>
        <taxon>Duplodnaviria</taxon>
        <taxon>Heunggongvirae</taxon>
        <taxon>Uroviricota</taxon>
        <taxon>Caudoviricetes</taxon>
        <taxon>Pantevenvirales</taxon>
        <taxon>Straboviridae</taxon>
        <taxon>Schizotequatrovirus</taxon>
        <taxon>Schizotequatrovirus valkk3</taxon>
    </lineage>
</organism>
<dbReference type="Proteomes" id="UP000202888">
    <property type="component" value="Segment"/>
</dbReference>
<accession>A0A0D4DB32</accession>
<evidence type="ECO:0000313" key="1">
    <source>
        <dbReference type="EMBL" id="AJT60887.1"/>
    </source>
</evidence>
<reference evidence="1 2" key="1">
    <citation type="journal article" date="2016" name="Genom Data">
        <title>Complete genome sequence of a giant Vibrio phage ValKK3 infecting Vibrio alginolyticus.</title>
        <authorList>
            <person name="Lal T.M."/>
            <person name="Sano M."/>
            <person name="Hatai K."/>
            <person name="Ransangan J."/>
        </authorList>
    </citation>
    <scope>NUCLEOTIDE SEQUENCE [LARGE SCALE GENOMIC DNA]</scope>
</reference>
<name>A0A0D4DB32_9CAUD</name>